<evidence type="ECO:0000256" key="4">
    <source>
        <dbReference type="ARBA" id="ARBA00023136"/>
    </source>
</evidence>
<evidence type="ECO:0000256" key="2">
    <source>
        <dbReference type="ARBA" id="ARBA00022692"/>
    </source>
</evidence>
<dbReference type="RefSeq" id="WP_187721038.1">
    <property type="nucleotide sequence ID" value="NZ_CP060789.1"/>
</dbReference>
<dbReference type="AlphaFoldDB" id="A0A7H0H5V2"/>
<evidence type="ECO:0000256" key="5">
    <source>
        <dbReference type="SAM" id="Phobius"/>
    </source>
</evidence>
<accession>A0A7H0H5V2</accession>
<evidence type="ECO:0000313" key="7">
    <source>
        <dbReference type="Proteomes" id="UP000516117"/>
    </source>
</evidence>
<keyword evidence="4 5" id="KW-0472">Membrane</keyword>
<dbReference type="KEGG" id="tdf:H9L22_17785"/>
<evidence type="ECO:0000256" key="3">
    <source>
        <dbReference type="ARBA" id="ARBA00022989"/>
    </source>
</evidence>
<dbReference type="InterPro" id="IPR032808">
    <property type="entry name" value="DoxX"/>
</dbReference>
<keyword evidence="7" id="KW-1185">Reference proteome</keyword>
<feature type="transmembrane region" description="Helical" evidence="5">
    <location>
        <begin position="39"/>
        <end position="59"/>
    </location>
</feature>
<name>A0A7H0H5V2_9ACTN</name>
<proteinExistence type="predicted"/>
<organism evidence="6 7">
    <name type="scientific">Tessaracoccus defluvii</name>
    <dbReference type="NCBI Taxonomy" id="1285901"/>
    <lineage>
        <taxon>Bacteria</taxon>
        <taxon>Bacillati</taxon>
        <taxon>Actinomycetota</taxon>
        <taxon>Actinomycetes</taxon>
        <taxon>Propionibacteriales</taxon>
        <taxon>Propionibacteriaceae</taxon>
        <taxon>Tessaracoccus</taxon>
    </lineage>
</organism>
<dbReference type="Pfam" id="PF07681">
    <property type="entry name" value="DoxX"/>
    <property type="match status" value="1"/>
</dbReference>
<dbReference type="GO" id="GO:0016020">
    <property type="term" value="C:membrane"/>
    <property type="evidence" value="ECO:0007669"/>
    <property type="project" value="UniProtKB-SubCell"/>
</dbReference>
<keyword evidence="3 5" id="KW-1133">Transmembrane helix</keyword>
<dbReference type="Proteomes" id="UP000516117">
    <property type="component" value="Chromosome"/>
</dbReference>
<evidence type="ECO:0000256" key="1">
    <source>
        <dbReference type="ARBA" id="ARBA00004141"/>
    </source>
</evidence>
<feature type="transmembrane region" description="Helical" evidence="5">
    <location>
        <begin position="100"/>
        <end position="126"/>
    </location>
</feature>
<keyword evidence="2 5" id="KW-0812">Transmembrane</keyword>
<sequence length="136" mass="14156">MLRLVVAALLGIVAYQVLTQIDASAAYLAQQTLIPEPRLVAWIVGFTLAGMAIFLIMGLAVRVVGLLMAVIGIAGLALLRWGAFSPFVAGQTGFVGDRDLLLVVIGILFFCIGGGKAGIDGALSAARAESREAKRS</sequence>
<feature type="transmembrane region" description="Helical" evidence="5">
    <location>
        <begin position="66"/>
        <end position="88"/>
    </location>
</feature>
<reference evidence="6 7" key="1">
    <citation type="submission" date="2020-08" db="EMBL/GenBank/DDBJ databases">
        <title>Genome sequence of Tessaracoccus defluvii JCM 17540T.</title>
        <authorList>
            <person name="Hyun D.-W."/>
            <person name="Bae J.-W."/>
        </authorList>
    </citation>
    <scope>NUCLEOTIDE SEQUENCE [LARGE SCALE GENOMIC DNA]</scope>
    <source>
        <strain evidence="6 7">JCM 17540</strain>
    </source>
</reference>
<gene>
    <name evidence="6" type="ORF">H9L22_17785</name>
</gene>
<dbReference type="EMBL" id="CP060789">
    <property type="protein sequence ID" value="QNP55918.1"/>
    <property type="molecule type" value="Genomic_DNA"/>
</dbReference>
<protein>
    <submittedName>
        <fullName evidence="6">DoxX family membrane protein</fullName>
    </submittedName>
</protein>
<evidence type="ECO:0000313" key="6">
    <source>
        <dbReference type="EMBL" id="QNP55918.1"/>
    </source>
</evidence>
<comment type="subcellular location">
    <subcellularLocation>
        <location evidence="1">Membrane</location>
        <topology evidence="1">Multi-pass membrane protein</topology>
    </subcellularLocation>
</comment>